<dbReference type="PANTHER" id="PTHR10441">
    <property type="entry name" value="CD8 ALPHA CHAIN"/>
    <property type="match status" value="1"/>
</dbReference>
<evidence type="ECO:0000256" key="1">
    <source>
        <dbReference type="ARBA" id="ARBA00004251"/>
    </source>
</evidence>
<feature type="non-terminal residue" evidence="16">
    <location>
        <position position="1"/>
    </location>
</feature>
<dbReference type="InterPro" id="IPR036179">
    <property type="entry name" value="Ig-like_dom_sf"/>
</dbReference>
<evidence type="ECO:0000259" key="15">
    <source>
        <dbReference type="PROSITE" id="PS50835"/>
    </source>
</evidence>
<evidence type="ECO:0000256" key="12">
    <source>
        <dbReference type="ARBA" id="ARBA00023288"/>
    </source>
</evidence>
<dbReference type="InterPro" id="IPR013106">
    <property type="entry name" value="Ig_V-set"/>
</dbReference>
<comment type="subcellular location">
    <subcellularLocation>
        <location evidence="1">Cell membrane</location>
        <topology evidence="1">Single-pass type I membrane protein</topology>
    </subcellularLocation>
</comment>
<sequence>GNKLWHLQAGQQLALECLPASEDSGVAWIRRDRLGTLHFIVFISHMNKATFEGSQKTSTRFEAKKVSKSYHLVVRAFQSQDEGTYFCLMNRNQVLHFSPGLPAFFPVSTTTAPPTTQHGTTEKKPCLKSLDTDTSREELSSFCDILIWVPLASACLLLAIALTVTIALCQRARRRRCRCKR</sequence>
<organism evidence="16 17">
    <name type="scientific">Eubucco bourcierii</name>
    <name type="common">red-headed barbet</name>
    <dbReference type="NCBI Taxonomy" id="91767"/>
    <lineage>
        <taxon>Eukaryota</taxon>
        <taxon>Metazoa</taxon>
        <taxon>Chordata</taxon>
        <taxon>Craniata</taxon>
        <taxon>Vertebrata</taxon>
        <taxon>Euteleostomi</taxon>
        <taxon>Archelosauria</taxon>
        <taxon>Archosauria</taxon>
        <taxon>Dinosauria</taxon>
        <taxon>Saurischia</taxon>
        <taxon>Theropoda</taxon>
        <taxon>Coelurosauria</taxon>
        <taxon>Aves</taxon>
        <taxon>Neognathae</taxon>
        <taxon>Neoaves</taxon>
        <taxon>Telluraves</taxon>
        <taxon>Coraciimorphae</taxon>
        <taxon>Piciformes</taxon>
        <taxon>Ramphastidae</taxon>
        <taxon>Eubucco</taxon>
    </lineage>
</organism>
<dbReference type="OrthoDB" id="9906515at2759"/>
<evidence type="ECO:0000256" key="11">
    <source>
        <dbReference type="ARBA" id="ARBA00023180"/>
    </source>
</evidence>
<evidence type="ECO:0000313" key="17">
    <source>
        <dbReference type="Proteomes" id="UP000583613"/>
    </source>
</evidence>
<keyword evidence="5" id="KW-0391">Immunity</keyword>
<name>A0A7K8XZP1_9PICI</name>
<dbReference type="GO" id="GO:0007166">
    <property type="term" value="P:cell surface receptor signaling pathway"/>
    <property type="evidence" value="ECO:0007669"/>
    <property type="project" value="TreeGrafter"/>
</dbReference>
<dbReference type="GO" id="GO:0045065">
    <property type="term" value="P:cytotoxic T cell differentiation"/>
    <property type="evidence" value="ECO:0007669"/>
    <property type="project" value="TreeGrafter"/>
</dbReference>
<dbReference type="Pfam" id="PF07686">
    <property type="entry name" value="V-set"/>
    <property type="match status" value="1"/>
</dbReference>
<dbReference type="PANTHER" id="PTHR10441:SF2">
    <property type="entry name" value="T-CELL SURFACE GLYCOPROTEIN CD8 ALPHA CHAIN"/>
    <property type="match status" value="1"/>
</dbReference>
<evidence type="ECO:0000256" key="3">
    <source>
        <dbReference type="ARBA" id="ARBA00022692"/>
    </source>
</evidence>
<dbReference type="Gene3D" id="2.60.40.10">
    <property type="entry name" value="Immunoglobulins"/>
    <property type="match status" value="1"/>
</dbReference>
<evidence type="ECO:0000256" key="14">
    <source>
        <dbReference type="SAM" id="Phobius"/>
    </source>
</evidence>
<reference evidence="16 17" key="1">
    <citation type="submission" date="2019-09" db="EMBL/GenBank/DDBJ databases">
        <title>Bird 10,000 Genomes (B10K) Project - Family phase.</title>
        <authorList>
            <person name="Zhang G."/>
        </authorList>
    </citation>
    <scope>NUCLEOTIDE SEQUENCE [LARGE SCALE GENOMIC DNA]</scope>
    <source>
        <strain evidence="16">B10K-DU-001-04</strain>
        <tissue evidence="16">Muscle</tissue>
    </source>
</reference>
<dbReference type="InterPro" id="IPR013783">
    <property type="entry name" value="Ig-like_fold"/>
</dbReference>
<feature type="non-terminal residue" evidence="16">
    <location>
        <position position="181"/>
    </location>
</feature>
<evidence type="ECO:0000256" key="5">
    <source>
        <dbReference type="ARBA" id="ARBA00022859"/>
    </source>
</evidence>
<protein>
    <submittedName>
        <fullName evidence="16">CD8A protein</fullName>
    </submittedName>
</protein>
<dbReference type="PROSITE" id="PS50835">
    <property type="entry name" value="IG_LIKE"/>
    <property type="match status" value="1"/>
</dbReference>
<dbReference type="GO" id="GO:0002456">
    <property type="term" value="P:T cell mediated immunity"/>
    <property type="evidence" value="ECO:0007669"/>
    <property type="project" value="TreeGrafter"/>
</dbReference>
<feature type="domain" description="Ig-like" evidence="15">
    <location>
        <begin position="1"/>
        <end position="98"/>
    </location>
</feature>
<keyword evidence="7" id="KW-1064">Adaptive immunity</keyword>
<dbReference type="Proteomes" id="UP000583613">
    <property type="component" value="Unassembled WGS sequence"/>
</dbReference>
<feature type="transmembrane region" description="Helical" evidence="14">
    <location>
        <begin position="145"/>
        <end position="168"/>
    </location>
</feature>
<dbReference type="AlphaFoldDB" id="A0A7K8XZP1"/>
<keyword evidence="12" id="KW-0449">Lipoprotein</keyword>
<dbReference type="EMBL" id="VWZE01021558">
    <property type="protein sequence ID" value="NXF96152.1"/>
    <property type="molecule type" value="Genomic_DNA"/>
</dbReference>
<dbReference type="GO" id="GO:0009897">
    <property type="term" value="C:external side of plasma membrane"/>
    <property type="evidence" value="ECO:0007669"/>
    <property type="project" value="TreeGrafter"/>
</dbReference>
<accession>A0A7K8XZP1</accession>
<evidence type="ECO:0000256" key="10">
    <source>
        <dbReference type="ARBA" id="ARBA00023157"/>
    </source>
</evidence>
<keyword evidence="3 14" id="KW-0812">Transmembrane</keyword>
<keyword evidence="11" id="KW-0325">Glycoprotein</keyword>
<dbReference type="InterPro" id="IPR007110">
    <property type="entry name" value="Ig-like_dom"/>
</dbReference>
<keyword evidence="6 14" id="KW-1133">Transmembrane helix</keyword>
<keyword evidence="4" id="KW-0732">Signal</keyword>
<keyword evidence="17" id="KW-1185">Reference proteome</keyword>
<evidence type="ECO:0000256" key="8">
    <source>
        <dbReference type="ARBA" id="ARBA00023136"/>
    </source>
</evidence>
<keyword evidence="10" id="KW-1015">Disulfide bond</keyword>
<dbReference type="SUPFAM" id="SSF48726">
    <property type="entry name" value="Immunoglobulin"/>
    <property type="match status" value="1"/>
</dbReference>
<evidence type="ECO:0000256" key="6">
    <source>
        <dbReference type="ARBA" id="ARBA00022989"/>
    </source>
</evidence>
<evidence type="ECO:0000256" key="9">
    <source>
        <dbReference type="ARBA" id="ARBA00023139"/>
    </source>
</evidence>
<keyword evidence="9" id="KW-0564">Palmitate</keyword>
<evidence type="ECO:0000256" key="2">
    <source>
        <dbReference type="ARBA" id="ARBA00022475"/>
    </source>
</evidence>
<evidence type="ECO:0000256" key="13">
    <source>
        <dbReference type="ARBA" id="ARBA00023319"/>
    </source>
</evidence>
<evidence type="ECO:0000256" key="7">
    <source>
        <dbReference type="ARBA" id="ARBA00023130"/>
    </source>
</evidence>
<keyword evidence="2" id="KW-1003">Cell membrane</keyword>
<keyword evidence="13" id="KW-0393">Immunoglobulin domain</keyword>
<gene>
    <name evidence="16" type="primary">Cd8a</name>
    <name evidence="16" type="ORF">EUBBOU_R05480</name>
</gene>
<evidence type="ECO:0000313" key="16">
    <source>
        <dbReference type="EMBL" id="NXF96152.1"/>
    </source>
</evidence>
<dbReference type="FunFam" id="2.60.40.10:FF:001514">
    <property type="entry name" value="CD8 alpha chain"/>
    <property type="match status" value="1"/>
</dbReference>
<keyword evidence="8 14" id="KW-0472">Membrane</keyword>
<proteinExistence type="predicted"/>
<evidence type="ECO:0000256" key="4">
    <source>
        <dbReference type="ARBA" id="ARBA00022729"/>
    </source>
</evidence>
<dbReference type="InterPro" id="IPR015468">
    <property type="entry name" value="CD8_asu"/>
</dbReference>
<comment type="caution">
    <text evidence="16">The sequence shown here is derived from an EMBL/GenBank/DDBJ whole genome shotgun (WGS) entry which is preliminary data.</text>
</comment>